<dbReference type="GO" id="GO:0003924">
    <property type="term" value="F:GTPase activity"/>
    <property type="evidence" value="ECO:0007669"/>
    <property type="project" value="InterPro"/>
</dbReference>
<keyword evidence="8" id="KW-0653">Protein transport</keyword>
<evidence type="ECO:0000256" key="11">
    <source>
        <dbReference type="ARBA" id="ARBA00023225"/>
    </source>
</evidence>
<comment type="caution">
    <text evidence="16">The sequence shown here is derived from an EMBL/GenBank/DDBJ whole genome shotgun (WGS) entry which is preliminary data.</text>
</comment>
<evidence type="ECO:0000256" key="4">
    <source>
        <dbReference type="ARBA" id="ARBA00022448"/>
    </source>
</evidence>
<evidence type="ECO:0000313" key="16">
    <source>
        <dbReference type="EMBL" id="KSU89651.1"/>
    </source>
</evidence>
<dbReference type="Gene3D" id="3.40.50.300">
    <property type="entry name" value="P-loop containing nucleotide triphosphate hydrolases"/>
    <property type="match status" value="1"/>
</dbReference>
<evidence type="ECO:0000256" key="12">
    <source>
        <dbReference type="ARBA" id="ARBA00025337"/>
    </source>
</evidence>
<keyword evidence="4" id="KW-0813">Transport</keyword>
<keyword evidence="11" id="KW-1006">Bacterial flagellum protein export</keyword>
<protein>
    <recommendedName>
        <fullName evidence="3">Flagellar biosynthesis protein FlhF</fullName>
    </recommendedName>
    <alternativeName>
        <fullName evidence="13">Flagella-associated GTP-binding protein</fullName>
    </alternativeName>
</protein>
<keyword evidence="16" id="KW-0966">Cell projection</keyword>
<evidence type="ECO:0000256" key="13">
    <source>
        <dbReference type="ARBA" id="ARBA00030866"/>
    </source>
</evidence>
<evidence type="ECO:0000256" key="9">
    <source>
        <dbReference type="ARBA" id="ARBA00023134"/>
    </source>
</evidence>
<dbReference type="GO" id="GO:0005886">
    <property type="term" value="C:plasma membrane"/>
    <property type="evidence" value="ECO:0007669"/>
    <property type="project" value="UniProtKB-SubCell"/>
</dbReference>
<dbReference type="GO" id="GO:0044781">
    <property type="term" value="P:bacterial-type flagellum organization"/>
    <property type="evidence" value="ECO:0007669"/>
    <property type="project" value="UniProtKB-KW"/>
</dbReference>
<evidence type="ECO:0000313" key="17">
    <source>
        <dbReference type="Proteomes" id="UP000053681"/>
    </source>
</evidence>
<dbReference type="Pfam" id="PF00448">
    <property type="entry name" value="SRP54"/>
    <property type="match status" value="1"/>
</dbReference>
<feature type="domain" description="SRP54-type proteins GTP-binding" evidence="15">
    <location>
        <begin position="163"/>
        <end position="354"/>
    </location>
</feature>
<keyword evidence="9" id="KW-0342">GTP-binding</keyword>
<comment type="similarity">
    <text evidence="2">Belongs to the GTP-binding SRP family.</text>
</comment>
<comment type="subcellular location">
    <subcellularLocation>
        <location evidence="1">Cell membrane</location>
        <topology evidence="1">Peripheral membrane protein</topology>
        <orientation evidence="1">Cytoplasmic side</orientation>
    </subcellularLocation>
</comment>
<dbReference type="GO" id="GO:0005525">
    <property type="term" value="F:GTP binding"/>
    <property type="evidence" value="ECO:0007669"/>
    <property type="project" value="UniProtKB-KW"/>
</dbReference>
<evidence type="ECO:0000256" key="3">
    <source>
        <dbReference type="ARBA" id="ARBA00014919"/>
    </source>
</evidence>
<dbReference type="GO" id="GO:0006614">
    <property type="term" value="P:SRP-dependent cotranslational protein targeting to membrane"/>
    <property type="evidence" value="ECO:0007669"/>
    <property type="project" value="InterPro"/>
</dbReference>
<dbReference type="GO" id="GO:0015031">
    <property type="term" value="P:protein transport"/>
    <property type="evidence" value="ECO:0007669"/>
    <property type="project" value="UniProtKB-KW"/>
</dbReference>
<dbReference type="InterPro" id="IPR003593">
    <property type="entry name" value="AAA+_ATPase"/>
</dbReference>
<dbReference type="RefSeq" id="WP_025908969.1">
    <property type="nucleotide sequence ID" value="NZ_KQ758627.1"/>
</dbReference>
<gene>
    <name evidence="16" type="ORF">AS180_00685</name>
</gene>
<evidence type="ECO:0000256" key="8">
    <source>
        <dbReference type="ARBA" id="ARBA00022927"/>
    </source>
</evidence>
<evidence type="ECO:0000256" key="2">
    <source>
        <dbReference type="ARBA" id="ARBA00008531"/>
    </source>
</evidence>
<dbReference type="SMART" id="SM00382">
    <property type="entry name" value="AAA"/>
    <property type="match status" value="1"/>
</dbReference>
<keyword evidence="6" id="KW-0547">Nucleotide-binding</keyword>
<keyword evidence="17" id="KW-1185">Reference proteome</keyword>
<evidence type="ECO:0000259" key="15">
    <source>
        <dbReference type="SMART" id="SM00962"/>
    </source>
</evidence>
<dbReference type="CDD" id="cd17873">
    <property type="entry name" value="FlhF"/>
    <property type="match status" value="1"/>
</dbReference>
<dbReference type="SMART" id="SM00962">
    <property type="entry name" value="SRP54"/>
    <property type="match status" value="1"/>
</dbReference>
<dbReference type="InterPro" id="IPR027417">
    <property type="entry name" value="P-loop_NTPase"/>
</dbReference>
<dbReference type="Gene3D" id="1.20.120.1380">
    <property type="entry name" value="Flagellar FlhF biosynthesis protein, N domain"/>
    <property type="match status" value="1"/>
</dbReference>
<evidence type="ECO:0000256" key="10">
    <source>
        <dbReference type="ARBA" id="ARBA00023136"/>
    </source>
</evidence>
<dbReference type="SUPFAM" id="SSF52540">
    <property type="entry name" value="P-loop containing nucleoside triphosphate hydrolases"/>
    <property type="match status" value="1"/>
</dbReference>
<feature type="domain" description="AAA+ ATPase" evidence="14">
    <location>
        <begin position="162"/>
        <end position="318"/>
    </location>
</feature>
<keyword evidence="7" id="KW-1005">Bacterial flagellum biogenesis</keyword>
<keyword evidence="16" id="KW-0969">Cilium</keyword>
<dbReference type="InterPro" id="IPR047040">
    <property type="entry name" value="FlhF__GTPase_dom"/>
</dbReference>
<dbReference type="PANTHER" id="PTHR43134">
    <property type="entry name" value="SIGNAL RECOGNITION PARTICLE RECEPTOR SUBUNIT ALPHA"/>
    <property type="match status" value="1"/>
</dbReference>
<keyword evidence="10" id="KW-0472">Membrane</keyword>
<reference evidence="16 17" key="1">
    <citation type="submission" date="2015-11" db="EMBL/GenBank/DDBJ databases">
        <title>Bacillus caseinolyticus sp nov.</title>
        <authorList>
            <person name="Dastager S.G."/>
            <person name="Mawlankar R."/>
        </authorList>
    </citation>
    <scope>NUCLEOTIDE SEQUENCE [LARGE SCALE GENOMIC DNA]</scope>
    <source>
        <strain evidence="16 17">SGD-V-76</strain>
    </source>
</reference>
<name>A0A0V8JRE7_9BACI</name>
<dbReference type="PANTHER" id="PTHR43134:SF3">
    <property type="entry name" value="FLAGELLAR BIOSYNTHESIS PROTEIN FLHF"/>
    <property type="match status" value="1"/>
</dbReference>
<organism evidence="16 17">
    <name type="scientific">Priestia veravalensis</name>
    <dbReference type="NCBI Taxonomy" id="1414648"/>
    <lineage>
        <taxon>Bacteria</taxon>
        <taxon>Bacillati</taxon>
        <taxon>Bacillota</taxon>
        <taxon>Bacilli</taxon>
        <taxon>Bacillales</taxon>
        <taxon>Bacillaceae</taxon>
        <taxon>Priestia</taxon>
    </lineage>
</organism>
<dbReference type="Proteomes" id="UP000053681">
    <property type="component" value="Unassembled WGS sequence"/>
</dbReference>
<evidence type="ECO:0000256" key="7">
    <source>
        <dbReference type="ARBA" id="ARBA00022795"/>
    </source>
</evidence>
<dbReference type="InterPro" id="IPR000897">
    <property type="entry name" value="SRP54_GTPase_dom"/>
</dbReference>
<evidence type="ECO:0000259" key="14">
    <source>
        <dbReference type="SMART" id="SM00382"/>
    </source>
</evidence>
<evidence type="ECO:0000256" key="1">
    <source>
        <dbReference type="ARBA" id="ARBA00004413"/>
    </source>
</evidence>
<evidence type="ECO:0000256" key="5">
    <source>
        <dbReference type="ARBA" id="ARBA00022475"/>
    </source>
</evidence>
<comment type="function">
    <text evidence="12">Necessary for flagellar biosynthesis. May be involved in translocation of the flagellum.</text>
</comment>
<accession>A0A0V8JRE7</accession>
<proteinExistence type="inferred from homology"/>
<dbReference type="EMBL" id="LNQP01000002">
    <property type="protein sequence ID" value="KSU89651.1"/>
    <property type="molecule type" value="Genomic_DNA"/>
</dbReference>
<dbReference type="GO" id="GO:0005047">
    <property type="term" value="F:signal recognition particle binding"/>
    <property type="evidence" value="ECO:0007669"/>
    <property type="project" value="TreeGrafter"/>
</dbReference>
<dbReference type="FunFam" id="3.40.50.300:FF:000695">
    <property type="entry name" value="Flagellar biosynthesis regulator FlhF"/>
    <property type="match status" value="1"/>
</dbReference>
<sequence length="359" mass="41278">MKVKKYVASSMPEAMKVIRAELGPEAVILKSRSVKVGGFMGVFTKKKLEVIAGVDDQVKKTKKYVKKRTDEQLMKQIDELKQLIATVHPLRNTVVEYPLLVQKVISYLQHQEIEERLLKEVRDKVMELYYTTPSLGDKQVVEWLKSWFEDYLSYSERSKVFQKKYINVVGPTGVGKTTTLAKLAASCILEQNKRVAFITTDTYRISAIDQLKTYASILNVPIEVCYNNEDFQQALQIFNEYDIVFIDTAGRNFLDSQYIHDLHNMMSFNEHMETFLVLAATAKMADLRKVYQQFSSIPIDSIILTKLDETTTFGPIINVLTECQLPASFMTIGQDVPDDLEKYTAEKIVDYLFGDWKHE</sequence>
<keyword evidence="5" id="KW-1003">Cell membrane</keyword>
<evidence type="ECO:0000256" key="6">
    <source>
        <dbReference type="ARBA" id="ARBA00022741"/>
    </source>
</evidence>
<dbReference type="AlphaFoldDB" id="A0A0V8JRE7"/>
<keyword evidence="16" id="KW-0282">Flagellum</keyword>